<dbReference type="RefSeq" id="WP_144868097.1">
    <property type="nucleotide sequence ID" value="NZ_LR213843.1"/>
</dbReference>
<dbReference type="GO" id="GO:0005886">
    <property type="term" value="C:plasma membrane"/>
    <property type="evidence" value="ECO:0007669"/>
    <property type="project" value="UniProtKB-SubCell"/>
</dbReference>
<keyword evidence="3" id="KW-0812">Transmembrane</keyword>
<sequence>MSESDFFKQVCDEGIAQSEPELWSRELPYSNRTHLVNPTSRTNYCLDICGVAVPNDFLATRDVPSVSIIGASGSGKTILAQTSIHSFMKHNNQGETCVILDSKGSILPFAKGLSDRYGVQLYYINLTDPRAHALDIQAELNNSEENAFEFVSEMMPVSSSSDPIWEQSAQASLLAVILFLMQSGRPFGMEDIYGILQVAPEKLVQYMAQTPSGKISAERIFGGSNEKAIDSVLFTLDAKARPLRAAAIHQYYTSPRQYVSFRDIARTGGIVVISQDYTTVHMTQPFIRYLIRQFVMQKLETPDYSQPDSMIYIDEISSLGKNPPAILEAVIQGRSKRLMTFLSSQSRSQFDRIFGREGAVEIMNCCDFKALLRCNDFESATYQSRMCGQRYVQKTSESFGTSYSMSTSEELAAAIEPNWFFGLPKPSPSAGLSYAFISPETGVLKLHRSGAYMQEHQPPRAAIAGRQYRKNANLPPWSPKALGATAGNNPPRPLSRQHFIHTFQGNPAIAGFAYDFVSSCLHNAMHQAYGNFS</sequence>
<gene>
    <name evidence="7" type="ORF">H1P_850021</name>
</gene>
<dbReference type="Gene3D" id="3.40.50.300">
    <property type="entry name" value="P-loop containing nucleotide triphosphate hydrolases"/>
    <property type="match status" value="1"/>
</dbReference>
<reference evidence="7 8" key="1">
    <citation type="submission" date="2019-01" db="EMBL/GenBank/DDBJ databases">
        <authorList>
            <person name="Brito A."/>
        </authorList>
    </citation>
    <scope>NUCLEOTIDE SEQUENCE [LARGE SCALE GENOMIC DNA]</scope>
    <source>
        <strain evidence="7">1</strain>
    </source>
</reference>
<evidence type="ECO:0000256" key="2">
    <source>
        <dbReference type="ARBA" id="ARBA00022475"/>
    </source>
</evidence>
<dbReference type="PANTHER" id="PTHR37937">
    <property type="entry name" value="CONJUGATIVE TRANSFER: DNA TRANSPORT"/>
    <property type="match status" value="1"/>
</dbReference>
<dbReference type="Gene3D" id="1.10.8.80">
    <property type="entry name" value="Magnesium chelatase subunit I, C-Terminal domain"/>
    <property type="match status" value="1"/>
</dbReference>
<comment type="subcellular location">
    <subcellularLocation>
        <location evidence="1">Cell membrane</location>
        <topology evidence="1">Multi-pass membrane protein</topology>
    </subcellularLocation>
</comment>
<keyword evidence="8" id="KW-1185">Reference proteome</keyword>
<name>A0A563W4Q6_9CYAN</name>
<dbReference type="EMBL" id="CAACVJ010000693">
    <property type="protein sequence ID" value="VEP18664.1"/>
    <property type="molecule type" value="Genomic_DNA"/>
</dbReference>
<dbReference type="CDD" id="cd01127">
    <property type="entry name" value="TrwB_TraG_TraD_VirD4"/>
    <property type="match status" value="1"/>
</dbReference>
<dbReference type="InterPro" id="IPR051539">
    <property type="entry name" value="T4SS-coupling_protein"/>
</dbReference>
<proteinExistence type="predicted"/>
<dbReference type="SUPFAM" id="SSF52540">
    <property type="entry name" value="P-loop containing nucleoside triphosphate hydrolases"/>
    <property type="match status" value="1"/>
</dbReference>
<dbReference type="Proteomes" id="UP000320055">
    <property type="component" value="Unassembled WGS sequence"/>
</dbReference>
<evidence type="ECO:0000256" key="5">
    <source>
        <dbReference type="ARBA" id="ARBA00023136"/>
    </source>
</evidence>
<accession>A0A563W4Q6</accession>
<dbReference type="InterPro" id="IPR019476">
    <property type="entry name" value="T4SS_TraD_DNA-bd"/>
</dbReference>
<feature type="domain" description="Type IV secretion system coupling protein TraD DNA-binding" evidence="6">
    <location>
        <begin position="63"/>
        <end position="405"/>
    </location>
</feature>
<evidence type="ECO:0000256" key="1">
    <source>
        <dbReference type="ARBA" id="ARBA00004651"/>
    </source>
</evidence>
<dbReference type="OrthoDB" id="102453at2"/>
<protein>
    <recommendedName>
        <fullName evidence="6">Type IV secretion system coupling protein TraD DNA-binding domain-containing protein</fullName>
    </recommendedName>
</protein>
<evidence type="ECO:0000259" key="6">
    <source>
        <dbReference type="Pfam" id="PF10412"/>
    </source>
</evidence>
<organism evidence="7 8">
    <name type="scientific">Hyella patelloides LEGE 07179</name>
    <dbReference type="NCBI Taxonomy" id="945734"/>
    <lineage>
        <taxon>Bacteria</taxon>
        <taxon>Bacillati</taxon>
        <taxon>Cyanobacteriota</taxon>
        <taxon>Cyanophyceae</taxon>
        <taxon>Pleurocapsales</taxon>
        <taxon>Hyellaceae</taxon>
        <taxon>Hyella</taxon>
    </lineage>
</organism>
<evidence type="ECO:0000256" key="3">
    <source>
        <dbReference type="ARBA" id="ARBA00022692"/>
    </source>
</evidence>
<dbReference type="Pfam" id="PF10412">
    <property type="entry name" value="TrwB_AAD_bind"/>
    <property type="match status" value="1"/>
</dbReference>
<dbReference type="AlphaFoldDB" id="A0A563W4Q6"/>
<evidence type="ECO:0000313" key="8">
    <source>
        <dbReference type="Proteomes" id="UP000320055"/>
    </source>
</evidence>
<evidence type="ECO:0000313" key="7">
    <source>
        <dbReference type="EMBL" id="VEP18664.1"/>
    </source>
</evidence>
<keyword evidence="5" id="KW-0472">Membrane</keyword>
<keyword evidence="4" id="KW-1133">Transmembrane helix</keyword>
<dbReference type="PANTHER" id="PTHR37937:SF1">
    <property type="entry name" value="CONJUGATIVE TRANSFER: DNA TRANSPORT"/>
    <property type="match status" value="1"/>
</dbReference>
<dbReference type="InterPro" id="IPR027417">
    <property type="entry name" value="P-loop_NTPase"/>
</dbReference>
<evidence type="ECO:0000256" key="4">
    <source>
        <dbReference type="ARBA" id="ARBA00022989"/>
    </source>
</evidence>
<keyword evidence="2" id="KW-1003">Cell membrane</keyword>